<organism evidence="2 3">
    <name type="scientific">Tannerella forsythia (strain ATCC 43037 / JCM 10827 / CCUG 21028 A / KCTC 5666 / FDC 338)</name>
    <name type="common">Bacteroides forsythus</name>
    <dbReference type="NCBI Taxonomy" id="203275"/>
    <lineage>
        <taxon>Bacteria</taxon>
        <taxon>Pseudomonadati</taxon>
        <taxon>Bacteroidota</taxon>
        <taxon>Bacteroidia</taxon>
        <taxon>Bacteroidales</taxon>
        <taxon>Tannerellaceae</taxon>
        <taxon>Tannerella</taxon>
    </lineage>
</organism>
<evidence type="ECO:0000256" key="1">
    <source>
        <dbReference type="SAM" id="Phobius"/>
    </source>
</evidence>
<dbReference type="EMBL" id="CP003191">
    <property type="protein sequence ID" value="AEW21099.1"/>
    <property type="molecule type" value="Genomic_DNA"/>
</dbReference>
<keyword evidence="3" id="KW-1185">Reference proteome</keyword>
<keyword evidence="1" id="KW-0812">Transmembrane</keyword>
<reference evidence="3" key="1">
    <citation type="submission" date="2011-12" db="EMBL/GenBank/DDBJ databases">
        <title>Complete sequence of Tannerella forsythia ATCC 43037.</title>
        <authorList>
            <person name="Dewhirst F."/>
            <person name="Tanner A."/>
            <person name="Izard J."/>
            <person name="Brinkac L."/>
            <person name="Durkin A.S."/>
            <person name="Hostetler J."/>
            <person name="Shetty J."/>
            <person name="Torralba M."/>
            <person name="Gill S."/>
            <person name="Nelson K."/>
        </authorList>
    </citation>
    <scope>NUCLEOTIDE SEQUENCE [LARGE SCALE GENOMIC DNA]</scope>
    <source>
        <strain evidence="3">ATCC 43037 / JCM 10827 / CCUG 33226 / KCTC 5666 / FDC 338</strain>
    </source>
</reference>
<sequence length="37" mass="4096">MGLPIKVNYACRSMMIRGLFCARIIRIILGLGAVFVV</sequence>
<dbReference type="HOGENOM" id="CLU_3349668_0_0_10"/>
<dbReference type="AlphaFoldDB" id="G8UMF8"/>
<dbReference type="KEGG" id="tfo:BFO_0646"/>
<gene>
    <name evidence="2" type="ordered locus">BFO_0646</name>
</gene>
<dbReference type="PATRIC" id="fig|203275.8.peg.571"/>
<keyword evidence="1" id="KW-0472">Membrane</keyword>
<keyword evidence="1" id="KW-1133">Transmembrane helix</keyword>
<feature type="transmembrane region" description="Helical" evidence="1">
    <location>
        <begin position="20"/>
        <end position="36"/>
    </location>
</feature>
<evidence type="ECO:0000313" key="2">
    <source>
        <dbReference type="EMBL" id="AEW21099.1"/>
    </source>
</evidence>
<accession>G8UMF8</accession>
<proteinExistence type="predicted"/>
<evidence type="ECO:0000313" key="3">
    <source>
        <dbReference type="Proteomes" id="UP000005436"/>
    </source>
</evidence>
<dbReference type="Proteomes" id="UP000005436">
    <property type="component" value="Chromosome"/>
</dbReference>
<protein>
    <submittedName>
        <fullName evidence="2">Uncharacterized protein</fullName>
    </submittedName>
</protein>
<name>G8UMF8_TANFA</name>